<feature type="region of interest" description="Disordered" evidence="1">
    <location>
        <begin position="35"/>
        <end position="56"/>
    </location>
</feature>
<accession>W9R9X5</accession>
<evidence type="ECO:0000313" key="3">
    <source>
        <dbReference type="Proteomes" id="UP000030645"/>
    </source>
</evidence>
<keyword evidence="3" id="KW-1185">Reference proteome</keyword>
<evidence type="ECO:0000313" key="2">
    <source>
        <dbReference type="EMBL" id="EXB60965.1"/>
    </source>
</evidence>
<dbReference type="AlphaFoldDB" id="W9R9X5"/>
<organism evidence="2 3">
    <name type="scientific">Morus notabilis</name>
    <dbReference type="NCBI Taxonomy" id="981085"/>
    <lineage>
        <taxon>Eukaryota</taxon>
        <taxon>Viridiplantae</taxon>
        <taxon>Streptophyta</taxon>
        <taxon>Embryophyta</taxon>
        <taxon>Tracheophyta</taxon>
        <taxon>Spermatophyta</taxon>
        <taxon>Magnoliopsida</taxon>
        <taxon>eudicotyledons</taxon>
        <taxon>Gunneridae</taxon>
        <taxon>Pentapetalae</taxon>
        <taxon>rosids</taxon>
        <taxon>fabids</taxon>
        <taxon>Rosales</taxon>
        <taxon>Moraceae</taxon>
        <taxon>Moreae</taxon>
        <taxon>Morus</taxon>
    </lineage>
</organism>
<proteinExistence type="predicted"/>
<sequence length="195" mass="21377">MRDQTISIMNLTTKCCVFMSLSVAGMTRIKGLKRKISSGETRTETGGGSSRGCEDGLDSGSYNGTTNVDDSKLQKSIQVRCSPSRFVKVCSGLNDRFRNVVKAMVLGNLLEITSVHICHNLVAWLVENFNVDDRSLVLNGKTFTVNPALFEAVMGLGDGGEDFERQGTADDVKVRKEGVKGGKEERGKRCIYEQR</sequence>
<gene>
    <name evidence="2" type="ORF">L484_007281</name>
</gene>
<dbReference type="Proteomes" id="UP000030645">
    <property type="component" value="Unassembled WGS sequence"/>
</dbReference>
<dbReference type="EMBL" id="KE344401">
    <property type="protein sequence ID" value="EXB60965.1"/>
    <property type="molecule type" value="Genomic_DNA"/>
</dbReference>
<reference evidence="3" key="1">
    <citation type="submission" date="2013-01" db="EMBL/GenBank/DDBJ databases">
        <title>Draft Genome Sequence of a Mulberry Tree, Morus notabilis C.K. Schneid.</title>
        <authorList>
            <person name="He N."/>
            <person name="Zhao S."/>
        </authorList>
    </citation>
    <scope>NUCLEOTIDE SEQUENCE</scope>
</reference>
<protein>
    <submittedName>
        <fullName evidence="2">Uncharacterized protein</fullName>
    </submittedName>
</protein>
<name>W9R9X5_9ROSA</name>
<evidence type="ECO:0000256" key="1">
    <source>
        <dbReference type="SAM" id="MobiDB-lite"/>
    </source>
</evidence>